<comment type="caution">
    <text evidence="8">The sequence shown here is derived from an EMBL/GenBank/DDBJ whole genome shotgun (WGS) entry which is preliminary data.</text>
</comment>
<evidence type="ECO:0000256" key="2">
    <source>
        <dbReference type="ARBA" id="ARBA00022692"/>
    </source>
</evidence>
<evidence type="ECO:0000256" key="5">
    <source>
        <dbReference type="ARBA" id="ARBA00038359"/>
    </source>
</evidence>
<dbReference type="Proteomes" id="UP001147746">
    <property type="component" value="Unassembled WGS sequence"/>
</dbReference>
<comment type="similarity">
    <text evidence="5">Belongs to the SAT4 family.</text>
</comment>
<keyword evidence="4 6" id="KW-0472">Membrane</keyword>
<evidence type="ECO:0000256" key="4">
    <source>
        <dbReference type="ARBA" id="ARBA00023136"/>
    </source>
</evidence>
<dbReference type="Pfam" id="PF20684">
    <property type="entry name" value="Fung_rhodopsin"/>
    <property type="match status" value="1"/>
</dbReference>
<keyword evidence="9" id="KW-1185">Reference proteome</keyword>
<feature type="transmembrane region" description="Helical" evidence="6">
    <location>
        <begin position="6"/>
        <end position="25"/>
    </location>
</feature>
<evidence type="ECO:0000259" key="7">
    <source>
        <dbReference type="Pfam" id="PF20684"/>
    </source>
</evidence>
<dbReference type="PANTHER" id="PTHR33048">
    <property type="entry name" value="PTH11-LIKE INTEGRAL MEMBRANE PROTEIN (AFU_ORTHOLOGUE AFUA_5G11245)"/>
    <property type="match status" value="1"/>
</dbReference>
<keyword evidence="2 6" id="KW-0812">Transmembrane</keyword>
<evidence type="ECO:0000256" key="3">
    <source>
        <dbReference type="ARBA" id="ARBA00022989"/>
    </source>
</evidence>
<reference evidence="8" key="2">
    <citation type="journal article" date="2023" name="IMA Fungus">
        <title>Comparative genomic study of the Penicillium genus elucidates a diverse pangenome and 15 lateral gene transfer events.</title>
        <authorList>
            <person name="Petersen C."/>
            <person name="Sorensen T."/>
            <person name="Nielsen M.R."/>
            <person name="Sondergaard T.E."/>
            <person name="Sorensen J.L."/>
            <person name="Fitzpatrick D.A."/>
            <person name="Frisvad J.C."/>
            <person name="Nielsen K.L."/>
        </authorList>
    </citation>
    <scope>NUCLEOTIDE SEQUENCE</scope>
    <source>
        <strain evidence="8">IBT 21472</strain>
    </source>
</reference>
<dbReference type="AlphaFoldDB" id="A0A9W9TZN7"/>
<gene>
    <name evidence="8" type="ORF">N7476_009256</name>
</gene>
<dbReference type="InterPro" id="IPR052337">
    <property type="entry name" value="SAT4-like"/>
</dbReference>
<dbReference type="GO" id="GO:0016020">
    <property type="term" value="C:membrane"/>
    <property type="evidence" value="ECO:0007669"/>
    <property type="project" value="UniProtKB-SubCell"/>
</dbReference>
<evidence type="ECO:0000313" key="8">
    <source>
        <dbReference type="EMBL" id="KAJ5302457.1"/>
    </source>
</evidence>
<name>A0A9W9TZN7_9EURO</name>
<evidence type="ECO:0000256" key="1">
    <source>
        <dbReference type="ARBA" id="ARBA00004141"/>
    </source>
</evidence>
<organism evidence="8 9">
    <name type="scientific">Penicillium atrosanguineum</name>
    <dbReference type="NCBI Taxonomy" id="1132637"/>
    <lineage>
        <taxon>Eukaryota</taxon>
        <taxon>Fungi</taxon>
        <taxon>Dikarya</taxon>
        <taxon>Ascomycota</taxon>
        <taxon>Pezizomycotina</taxon>
        <taxon>Eurotiomycetes</taxon>
        <taxon>Eurotiomycetidae</taxon>
        <taxon>Eurotiales</taxon>
        <taxon>Aspergillaceae</taxon>
        <taxon>Penicillium</taxon>
    </lineage>
</organism>
<feature type="domain" description="Rhodopsin" evidence="7">
    <location>
        <begin position="2"/>
        <end position="149"/>
    </location>
</feature>
<evidence type="ECO:0000256" key="6">
    <source>
        <dbReference type="SAM" id="Phobius"/>
    </source>
</evidence>
<feature type="non-terminal residue" evidence="8">
    <location>
        <position position="209"/>
    </location>
</feature>
<feature type="transmembrane region" description="Helical" evidence="6">
    <location>
        <begin position="89"/>
        <end position="107"/>
    </location>
</feature>
<comment type="subcellular location">
    <subcellularLocation>
        <location evidence="1">Membrane</location>
        <topology evidence="1">Multi-pass membrane protein</topology>
    </subcellularLocation>
</comment>
<dbReference type="InterPro" id="IPR049326">
    <property type="entry name" value="Rhodopsin_dom_fungi"/>
</dbReference>
<protein>
    <recommendedName>
        <fullName evidence="7">Rhodopsin domain-containing protein</fullName>
    </recommendedName>
</protein>
<reference evidence="8" key="1">
    <citation type="submission" date="2022-12" db="EMBL/GenBank/DDBJ databases">
        <authorList>
            <person name="Petersen C."/>
        </authorList>
    </citation>
    <scope>NUCLEOTIDE SEQUENCE</scope>
    <source>
        <strain evidence="8">IBT 21472</strain>
    </source>
</reference>
<accession>A0A9W9TZN7</accession>
<proteinExistence type="inferred from homology"/>
<evidence type="ECO:0000313" key="9">
    <source>
        <dbReference type="Proteomes" id="UP001147746"/>
    </source>
</evidence>
<feature type="transmembrane region" description="Helical" evidence="6">
    <location>
        <begin position="37"/>
        <end position="59"/>
    </location>
</feature>
<dbReference type="PANTHER" id="PTHR33048:SF108">
    <property type="entry name" value="INTEGRAL MEMBRANE PROTEIN"/>
    <property type="match status" value="1"/>
</dbReference>
<dbReference type="EMBL" id="JAPZBO010000009">
    <property type="protein sequence ID" value="KAJ5302457.1"/>
    <property type="molecule type" value="Genomic_DNA"/>
</dbReference>
<feature type="transmembrane region" description="Helical" evidence="6">
    <location>
        <begin position="119"/>
        <end position="139"/>
    </location>
</feature>
<sequence>LSYVATALYAPTALFVKSSLVYILIRVFQPWFRAVVSLYCLLAVVVGYYIIITFIKIFICNPVSAYWKMSERAHETCLRQPGVIIADSVISFLTDIAIFAFPVAMTWSLQMPFWKKVKVVFLLGLGGIAVAFSLFRLVIGIHETAFPHDTRIFMRSILTAYKRGSGTRDHLCLPSCSECAHNIHPATLGFFQKSFQPLQKATEVIESHF</sequence>
<keyword evidence="3 6" id="KW-1133">Transmembrane helix</keyword>